<protein>
    <submittedName>
        <fullName evidence="1">Uncharacterized protein</fullName>
    </submittedName>
</protein>
<dbReference type="GeneID" id="55533990"/>
<accession>A0A2I8EYK9</accession>
<dbReference type="EMBL" id="CP026113">
    <property type="protein sequence ID" value="AUT64579.1"/>
    <property type="molecule type" value="Genomic_DNA"/>
</dbReference>
<dbReference type="Proteomes" id="UP000243502">
    <property type="component" value="Chromosome 3"/>
</dbReference>
<dbReference type="AlphaFoldDB" id="A0A2I8EYK9"/>
<reference evidence="1 2" key="1">
    <citation type="submission" date="2018-01" db="EMBL/GenBank/DDBJ databases">
        <title>Species boundaries and ecological features among Paraburkholderia terrae DSMZ17804T, P. hospita DSMZ17164T and P. caribensis DSMZ13236T.</title>
        <authorList>
            <person name="Pratama A.A."/>
        </authorList>
    </citation>
    <scope>NUCLEOTIDE SEQUENCE [LARGE SCALE GENOMIC DNA]</scope>
    <source>
        <strain evidence="1 2">DSM 17804</strain>
    </source>
</reference>
<dbReference type="RefSeq" id="WP_079492561.1">
    <property type="nucleotide sequence ID" value="NZ_AP024957.1"/>
</dbReference>
<dbReference type="OrthoDB" id="9115098at2"/>
<gene>
    <name evidence="1" type="ORF">C2L65_33510</name>
</gene>
<name>A0A2I8EYK9_9BURK</name>
<organism evidence="1 2">
    <name type="scientific">Paraburkholderia terrae</name>
    <dbReference type="NCBI Taxonomy" id="311230"/>
    <lineage>
        <taxon>Bacteria</taxon>
        <taxon>Pseudomonadati</taxon>
        <taxon>Pseudomonadota</taxon>
        <taxon>Betaproteobacteria</taxon>
        <taxon>Burkholderiales</taxon>
        <taxon>Burkholderiaceae</taxon>
        <taxon>Paraburkholderia</taxon>
    </lineage>
</organism>
<proteinExistence type="predicted"/>
<evidence type="ECO:0000313" key="2">
    <source>
        <dbReference type="Proteomes" id="UP000243502"/>
    </source>
</evidence>
<sequence length="85" mass="9448">MSSQSCEAYRGYSIDVEVTANNVVSLSGRELRYSVSWSIISLHVLSTPIASLPERLEFLSPDDAFSYGERRARTFIDGSLLSDVQ</sequence>
<dbReference type="KEGG" id="pter:C2L65_33510"/>
<evidence type="ECO:0000313" key="1">
    <source>
        <dbReference type="EMBL" id="AUT64579.1"/>
    </source>
</evidence>